<dbReference type="InterPro" id="IPR043129">
    <property type="entry name" value="ATPase_NBD"/>
</dbReference>
<feature type="domain" description="Carbohydrate kinase FGGY N-terminal" evidence="1">
    <location>
        <begin position="8"/>
        <end position="68"/>
    </location>
</feature>
<organism evidence="2 3">
    <name type="scientific">Geodia barretti</name>
    <name type="common">Barrett's horny sponge</name>
    <dbReference type="NCBI Taxonomy" id="519541"/>
    <lineage>
        <taxon>Eukaryota</taxon>
        <taxon>Metazoa</taxon>
        <taxon>Porifera</taxon>
        <taxon>Demospongiae</taxon>
        <taxon>Heteroscleromorpha</taxon>
        <taxon>Tetractinellida</taxon>
        <taxon>Astrophorina</taxon>
        <taxon>Geodiidae</taxon>
        <taxon>Geodia</taxon>
    </lineage>
</organism>
<dbReference type="SUPFAM" id="SSF53067">
    <property type="entry name" value="Actin-like ATPase domain"/>
    <property type="match status" value="1"/>
</dbReference>
<dbReference type="Proteomes" id="UP001174909">
    <property type="component" value="Unassembled WGS sequence"/>
</dbReference>
<proteinExistence type="predicted"/>
<evidence type="ECO:0000313" key="3">
    <source>
        <dbReference type="Proteomes" id="UP001174909"/>
    </source>
</evidence>
<dbReference type="GO" id="GO:0016301">
    <property type="term" value="F:kinase activity"/>
    <property type="evidence" value="ECO:0007669"/>
    <property type="project" value="UniProtKB-KW"/>
</dbReference>
<dbReference type="AlphaFoldDB" id="A0AA35WR81"/>
<gene>
    <name evidence="2" type="ORF">GBAR_LOCUS17513</name>
</gene>
<dbReference type="EMBL" id="CASHTH010002503">
    <property type="protein sequence ID" value="CAI8030863.1"/>
    <property type="molecule type" value="Genomic_DNA"/>
</dbReference>
<keyword evidence="3" id="KW-1185">Reference proteome</keyword>
<protein>
    <submittedName>
        <fullName evidence="2">Glycerol kinase</fullName>
    </submittedName>
</protein>
<evidence type="ECO:0000259" key="1">
    <source>
        <dbReference type="Pfam" id="PF00370"/>
    </source>
</evidence>
<sequence>MLMPPSGYILAIDQGTTGTTALLVDGSGRVVWQAYQEITQIYPQPGWVEHNPNEIFDSVMETGRRAARSHRD</sequence>
<accession>A0AA35WR81</accession>
<comment type="caution">
    <text evidence="2">The sequence shown here is derived from an EMBL/GenBank/DDBJ whole genome shotgun (WGS) entry which is preliminary data.</text>
</comment>
<reference evidence="2" key="1">
    <citation type="submission" date="2023-03" db="EMBL/GenBank/DDBJ databases">
        <authorList>
            <person name="Steffen K."/>
            <person name="Cardenas P."/>
        </authorList>
    </citation>
    <scope>NUCLEOTIDE SEQUENCE</scope>
</reference>
<dbReference type="Gene3D" id="3.30.420.40">
    <property type="match status" value="1"/>
</dbReference>
<keyword evidence="2" id="KW-0808">Transferase</keyword>
<dbReference type="Pfam" id="PF00370">
    <property type="entry name" value="FGGY_N"/>
    <property type="match status" value="1"/>
</dbReference>
<name>A0AA35WR81_GEOBA</name>
<evidence type="ECO:0000313" key="2">
    <source>
        <dbReference type="EMBL" id="CAI8030863.1"/>
    </source>
</evidence>
<keyword evidence="2" id="KW-0418">Kinase</keyword>
<dbReference type="GO" id="GO:0005975">
    <property type="term" value="P:carbohydrate metabolic process"/>
    <property type="evidence" value="ECO:0007669"/>
    <property type="project" value="InterPro"/>
</dbReference>
<dbReference type="InterPro" id="IPR018484">
    <property type="entry name" value="FGGY_N"/>
</dbReference>